<protein>
    <submittedName>
        <fullName evidence="1">Uncharacterized protein</fullName>
    </submittedName>
</protein>
<gene>
    <name evidence="1" type="ORF">MNBD_GAMMA06-324</name>
</gene>
<reference evidence="1" key="1">
    <citation type="submission" date="2018-06" db="EMBL/GenBank/DDBJ databases">
        <authorList>
            <person name="Zhirakovskaya E."/>
        </authorList>
    </citation>
    <scope>NUCLEOTIDE SEQUENCE</scope>
</reference>
<accession>A0A3B0WGV8</accession>
<dbReference type="EMBL" id="UOFD01000032">
    <property type="protein sequence ID" value="VAW51573.1"/>
    <property type="molecule type" value="Genomic_DNA"/>
</dbReference>
<evidence type="ECO:0000313" key="1">
    <source>
        <dbReference type="EMBL" id="VAW51573.1"/>
    </source>
</evidence>
<dbReference type="AlphaFoldDB" id="A0A3B0WGV8"/>
<name>A0A3B0WGV8_9ZZZZ</name>
<proteinExistence type="predicted"/>
<organism evidence="1">
    <name type="scientific">hydrothermal vent metagenome</name>
    <dbReference type="NCBI Taxonomy" id="652676"/>
    <lineage>
        <taxon>unclassified sequences</taxon>
        <taxon>metagenomes</taxon>
        <taxon>ecological metagenomes</taxon>
    </lineage>
</organism>
<sequence>MAKETLTKKRLQEVVLLAIKEVLTPEKAELAYDEWLDELKGSASFSVLGFVNSFSAKHGLVDAEKKKFKGAVYNRLFMGKNTQQTDKSETEPKTHSAELTTFVNVMKTLMSKANNNGKGFSDLFGSFSHFIESSDVPENIQNDVLNWMKHNDDVSAFDKMSLINMKNVVHVMYLVLCDELGPMKADTILSASVAEVNALPSSRRFSASKLL</sequence>